<dbReference type="Gene3D" id="3.30.1490.20">
    <property type="entry name" value="ATP-grasp fold, A domain"/>
    <property type="match status" value="1"/>
</dbReference>
<evidence type="ECO:0000256" key="5">
    <source>
        <dbReference type="ARBA" id="ARBA00022598"/>
    </source>
</evidence>
<dbReference type="GO" id="GO:0004637">
    <property type="term" value="F:phosphoribosylamine-glycine ligase activity"/>
    <property type="evidence" value="ECO:0007669"/>
    <property type="project" value="UniProtKB-UniRule"/>
</dbReference>
<comment type="cofactor">
    <cofactor evidence="1">
        <name>Mn(2+)</name>
        <dbReference type="ChEBI" id="CHEBI:29035"/>
    </cofactor>
</comment>
<dbReference type="Gene3D" id="3.30.470.20">
    <property type="entry name" value="ATP-grasp fold, B domain"/>
    <property type="match status" value="1"/>
</dbReference>
<dbReference type="InterPro" id="IPR037123">
    <property type="entry name" value="PRibGlycinamide_synth_C_sf"/>
</dbReference>
<keyword evidence="10" id="KW-0464">Manganese</keyword>
<dbReference type="AlphaFoldDB" id="I7A713"/>
<dbReference type="PROSITE" id="PS50975">
    <property type="entry name" value="ATP_GRASP"/>
    <property type="match status" value="1"/>
</dbReference>
<dbReference type="InterPro" id="IPR016185">
    <property type="entry name" value="PreATP-grasp_dom_sf"/>
</dbReference>
<keyword evidence="6" id="KW-0479">Metal-binding</keyword>
<dbReference type="SUPFAM" id="SSF52440">
    <property type="entry name" value="PreATP-grasp domain"/>
    <property type="match status" value="1"/>
</dbReference>
<dbReference type="SMART" id="SM01210">
    <property type="entry name" value="GARS_C"/>
    <property type="match status" value="1"/>
</dbReference>
<dbReference type="PANTHER" id="PTHR43472">
    <property type="entry name" value="PHOSPHORIBOSYLAMINE--GLYCINE LIGASE"/>
    <property type="match status" value="1"/>
</dbReference>
<dbReference type="Pfam" id="PF02844">
    <property type="entry name" value="GARS_N"/>
    <property type="match status" value="1"/>
</dbReference>
<dbReference type="Gene3D" id="3.40.50.20">
    <property type="match status" value="1"/>
</dbReference>
<dbReference type="InterPro" id="IPR013815">
    <property type="entry name" value="ATP_grasp_subdomain_1"/>
</dbReference>
<evidence type="ECO:0000256" key="6">
    <source>
        <dbReference type="ARBA" id="ARBA00022723"/>
    </source>
</evidence>
<dbReference type="FunFam" id="3.30.470.20:FF:000018">
    <property type="entry name" value="Trifunctional purine biosynthetic protein adenosine-3"/>
    <property type="match status" value="1"/>
</dbReference>
<dbReference type="InterPro" id="IPR020562">
    <property type="entry name" value="PRibGlycinamide_synth_N"/>
</dbReference>
<dbReference type="PATRIC" id="fig|1191523.3.peg.2573"/>
<feature type="domain" description="ATP-grasp" evidence="16">
    <location>
        <begin position="107"/>
        <end position="315"/>
    </location>
</feature>
<evidence type="ECO:0000256" key="3">
    <source>
        <dbReference type="ARBA" id="ARBA00005174"/>
    </source>
</evidence>
<dbReference type="FunFam" id="3.90.600.10:FF:000001">
    <property type="entry name" value="Trifunctional purine biosynthetic protein adenosine-3"/>
    <property type="match status" value="1"/>
</dbReference>
<evidence type="ECO:0000256" key="4">
    <source>
        <dbReference type="ARBA" id="ARBA00013255"/>
    </source>
</evidence>
<protein>
    <recommendedName>
        <fullName evidence="4 14">Phosphoribosylamine--glycine ligase</fullName>
        <ecNumber evidence="4 14">6.3.4.13</ecNumber>
    </recommendedName>
    <alternativeName>
        <fullName evidence="14">GARS</fullName>
    </alternativeName>
    <alternativeName>
        <fullName evidence="12 14">Glycinamide ribonucleotide synthetase</fullName>
    </alternativeName>
    <alternativeName>
        <fullName evidence="13 14">Phosphoribosylglycinamide synthetase</fullName>
    </alternativeName>
</protein>
<organism evidence="17 18">
    <name type="scientific">Melioribacter roseus (strain DSM 23840 / JCM 17771 / VKM B-2668 / P3M-2)</name>
    <dbReference type="NCBI Taxonomy" id="1191523"/>
    <lineage>
        <taxon>Bacteria</taxon>
        <taxon>Pseudomonadati</taxon>
        <taxon>Ignavibacteriota</taxon>
        <taxon>Ignavibacteria</taxon>
        <taxon>Ignavibacteriales</taxon>
        <taxon>Melioribacteraceae</taxon>
        <taxon>Melioribacter</taxon>
    </lineage>
</organism>
<dbReference type="InterPro" id="IPR020561">
    <property type="entry name" value="PRibGlycinamid_synth_ATP-grasp"/>
</dbReference>
<evidence type="ECO:0000313" key="17">
    <source>
        <dbReference type="EMBL" id="AFN75671.1"/>
    </source>
</evidence>
<dbReference type="InterPro" id="IPR020560">
    <property type="entry name" value="PRibGlycinamide_synth_C-dom"/>
</dbReference>
<evidence type="ECO:0000256" key="8">
    <source>
        <dbReference type="ARBA" id="ARBA00022755"/>
    </source>
</evidence>
<evidence type="ECO:0000256" key="11">
    <source>
        <dbReference type="ARBA" id="ARBA00038345"/>
    </source>
</evidence>
<keyword evidence="18" id="KW-1185">Reference proteome</keyword>
<proteinExistence type="inferred from homology"/>
<evidence type="ECO:0000313" key="18">
    <source>
        <dbReference type="Proteomes" id="UP000009011"/>
    </source>
</evidence>
<dbReference type="GO" id="GO:0046872">
    <property type="term" value="F:metal ion binding"/>
    <property type="evidence" value="ECO:0007669"/>
    <property type="project" value="UniProtKB-KW"/>
</dbReference>
<comment type="cofactor">
    <cofactor evidence="2">
        <name>Mg(2+)</name>
        <dbReference type="ChEBI" id="CHEBI:18420"/>
    </cofactor>
</comment>
<reference evidence="17 18" key="1">
    <citation type="journal article" date="2013" name="PLoS ONE">
        <title>Genomic analysis of Melioribacter roseus, facultatively anaerobic organotrophic bacterium representing a novel deep lineage within Bacteriodetes/Chlorobi group.</title>
        <authorList>
            <person name="Kadnikov V.V."/>
            <person name="Mardanov A.V."/>
            <person name="Podosokorskaya O.A."/>
            <person name="Gavrilov S.N."/>
            <person name="Kublanov I.V."/>
            <person name="Beletsky A.V."/>
            <person name="Bonch-Osmolovskaya E.A."/>
            <person name="Ravin N.V."/>
        </authorList>
    </citation>
    <scope>NUCLEOTIDE SEQUENCE [LARGE SCALE GENOMIC DNA]</scope>
    <source>
        <strain evidence="18">JCM 17771 / P3M-2</strain>
    </source>
</reference>
<dbReference type="UniPathway" id="UPA00074">
    <property type="reaction ID" value="UER00125"/>
</dbReference>
<dbReference type="InterPro" id="IPR000115">
    <property type="entry name" value="PRibGlycinamide_synth"/>
</dbReference>
<dbReference type="OrthoDB" id="9807240at2"/>
<name>I7A713_MELRP</name>
<evidence type="ECO:0000256" key="13">
    <source>
        <dbReference type="ARBA" id="ARBA00042864"/>
    </source>
</evidence>
<evidence type="ECO:0000256" key="7">
    <source>
        <dbReference type="ARBA" id="ARBA00022741"/>
    </source>
</evidence>
<evidence type="ECO:0000256" key="1">
    <source>
        <dbReference type="ARBA" id="ARBA00001936"/>
    </source>
</evidence>
<gene>
    <name evidence="14" type="primary">purD</name>
    <name evidence="17" type="ordered locus">MROS_2441</name>
</gene>
<comment type="pathway">
    <text evidence="3 14">Purine metabolism; IMP biosynthesis via de novo pathway; N(1)-(5-phospho-D-ribosyl)glycinamide from 5-phospho-alpha-D-ribose 1-diphosphate: step 2/2.</text>
</comment>
<dbReference type="Pfam" id="PF02843">
    <property type="entry name" value="GARS_C"/>
    <property type="match status" value="1"/>
</dbReference>
<evidence type="ECO:0000256" key="15">
    <source>
        <dbReference type="PROSITE-ProRule" id="PRU00409"/>
    </source>
</evidence>
<keyword evidence="8 14" id="KW-0658">Purine biosynthesis</keyword>
<keyword evidence="7 15" id="KW-0547">Nucleotide-binding</keyword>
<dbReference type="HOGENOM" id="CLU_027420_3_1_10"/>
<keyword evidence="9 15" id="KW-0067">ATP-binding</keyword>
<dbReference type="Pfam" id="PF01071">
    <property type="entry name" value="GARS_A"/>
    <property type="match status" value="1"/>
</dbReference>
<dbReference type="KEGG" id="mro:MROS_2441"/>
<dbReference type="STRING" id="1191523.MROS_2441"/>
<comment type="catalytic activity">
    <reaction evidence="14">
        <text>5-phospho-beta-D-ribosylamine + glycine + ATP = N(1)-(5-phospho-beta-D-ribosyl)glycinamide + ADP + phosphate + H(+)</text>
        <dbReference type="Rhea" id="RHEA:17453"/>
        <dbReference type="ChEBI" id="CHEBI:15378"/>
        <dbReference type="ChEBI" id="CHEBI:30616"/>
        <dbReference type="ChEBI" id="CHEBI:43474"/>
        <dbReference type="ChEBI" id="CHEBI:57305"/>
        <dbReference type="ChEBI" id="CHEBI:58681"/>
        <dbReference type="ChEBI" id="CHEBI:143788"/>
        <dbReference type="ChEBI" id="CHEBI:456216"/>
        <dbReference type="EC" id="6.3.4.13"/>
    </reaction>
</comment>
<sequence length="428" mass="46249">MKVAVIGAGGREHALALKISRSPLLEELFIIPGNPGTKKLGSNIQLNPDNNDEIVEFCLAQKIELAVVGPEKPLTNGLADALRSKGIKVFGPDKNAARIEGEKSFAKKLMQDFNIPTADFKVFAKDQYRDALEYLENSTFPAVIKADGIAAGKGVVIADNFEEAKAAVDDCFLNSAFGSAGDKVVIEEFMTGQEASVFAITDGKDYVVLPAAQDHKRIGEGDTGKNTGGMGAYAPTPFVDDDMMKKIEDEIIKPTIDAMRETGNEYIGCLYCGLMLTPDGPKVVEYNCRFGDPETQAVLPLLQGDFLKLLYTAASGAIDKSAVSYTGGSSVCVVAASKGYPGPYEKGKEIRGLDIEDPQIIVYHAGTIEKEGRIYTNGGRVLNITSVINENSLIKAKQKAYEGLTKIFFDGIYYRKDIADKALKNRVD</sequence>
<dbReference type="InterPro" id="IPR011761">
    <property type="entry name" value="ATP-grasp"/>
</dbReference>
<dbReference type="EC" id="6.3.4.13" evidence="4 14"/>
<accession>I7A713</accession>
<keyword evidence="5 14" id="KW-0436">Ligase</keyword>
<evidence type="ECO:0000256" key="9">
    <source>
        <dbReference type="ARBA" id="ARBA00022840"/>
    </source>
</evidence>
<dbReference type="RefSeq" id="WP_014857101.1">
    <property type="nucleotide sequence ID" value="NC_018178.1"/>
</dbReference>
<dbReference type="GO" id="GO:0009113">
    <property type="term" value="P:purine nucleobase biosynthetic process"/>
    <property type="evidence" value="ECO:0007669"/>
    <property type="project" value="InterPro"/>
</dbReference>
<dbReference type="Proteomes" id="UP000009011">
    <property type="component" value="Chromosome"/>
</dbReference>
<dbReference type="HAMAP" id="MF_00138">
    <property type="entry name" value="GARS"/>
    <property type="match status" value="1"/>
</dbReference>
<dbReference type="GO" id="GO:0005524">
    <property type="term" value="F:ATP binding"/>
    <property type="evidence" value="ECO:0007669"/>
    <property type="project" value="UniProtKB-UniRule"/>
</dbReference>
<dbReference type="InterPro" id="IPR011054">
    <property type="entry name" value="Rudment_hybrid_motif"/>
</dbReference>
<evidence type="ECO:0000259" key="16">
    <source>
        <dbReference type="PROSITE" id="PS50975"/>
    </source>
</evidence>
<evidence type="ECO:0000256" key="12">
    <source>
        <dbReference type="ARBA" id="ARBA00042242"/>
    </source>
</evidence>
<dbReference type="PROSITE" id="PS00184">
    <property type="entry name" value="GARS"/>
    <property type="match status" value="1"/>
</dbReference>
<dbReference type="SUPFAM" id="SSF56059">
    <property type="entry name" value="Glutathione synthetase ATP-binding domain-like"/>
    <property type="match status" value="1"/>
</dbReference>
<dbReference type="Gene3D" id="3.90.600.10">
    <property type="entry name" value="Phosphoribosylglycinamide synthetase, C-terminal domain"/>
    <property type="match status" value="1"/>
</dbReference>
<dbReference type="SUPFAM" id="SSF51246">
    <property type="entry name" value="Rudiment single hybrid motif"/>
    <property type="match status" value="1"/>
</dbReference>
<dbReference type="eggNOG" id="COG0151">
    <property type="taxonomic scope" value="Bacteria"/>
</dbReference>
<dbReference type="PANTHER" id="PTHR43472:SF1">
    <property type="entry name" value="PHOSPHORIBOSYLAMINE--GLYCINE LIGASE, CHLOROPLASTIC"/>
    <property type="match status" value="1"/>
</dbReference>
<dbReference type="NCBIfam" id="TIGR00877">
    <property type="entry name" value="purD"/>
    <property type="match status" value="1"/>
</dbReference>
<dbReference type="EMBL" id="CP003557">
    <property type="protein sequence ID" value="AFN75671.1"/>
    <property type="molecule type" value="Genomic_DNA"/>
</dbReference>
<evidence type="ECO:0000256" key="14">
    <source>
        <dbReference type="HAMAP-Rule" id="MF_00138"/>
    </source>
</evidence>
<dbReference type="GO" id="GO:0006189">
    <property type="term" value="P:'de novo' IMP biosynthetic process"/>
    <property type="evidence" value="ECO:0007669"/>
    <property type="project" value="UniProtKB-UniRule"/>
</dbReference>
<dbReference type="SMART" id="SM01209">
    <property type="entry name" value="GARS_A"/>
    <property type="match status" value="1"/>
</dbReference>
<comment type="similarity">
    <text evidence="11 14">Belongs to the GARS family.</text>
</comment>
<evidence type="ECO:0000256" key="2">
    <source>
        <dbReference type="ARBA" id="ARBA00001946"/>
    </source>
</evidence>
<evidence type="ECO:0000256" key="10">
    <source>
        <dbReference type="ARBA" id="ARBA00023211"/>
    </source>
</evidence>
<dbReference type="InterPro" id="IPR020559">
    <property type="entry name" value="PRibGlycinamide_synth_CS"/>
</dbReference>